<proteinExistence type="predicted"/>
<dbReference type="Pfam" id="PF00486">
    <property type="entry name" value="Trans_reg_C"/>
    <property type="match status" value="1"/>
</dbReference>
<dbReference type="PROSITE" id="PS50110">
    <property type="entry name" value="RESPONSE_REGULATORY"/>
    <property type="match status" value="1"/>
</dbReference>
<dbReference type="InterPro" id="IPR011006">
    <property type="entry name" value="CheY-like_superfamily"/>
</dbReference>
<dbReference type="GO" id="GO:0005829">
    <property type="term" value="C:cytosol"/>
    <property type="evidence" value="ECO:0007669"/>
    <property type="project" value="TreeGrafter"/>
</dbReference>
<dbReference type="PANTHER" id="PTHR48111">
    <property type="entry name" value="REGULATOR OF RPOS"/>
    <property type="match status" value="1"/>
</dbReference>
<evidence type="ECO:0000259" key="10">
    <source>
        <dbReference type="PROSITE" id="PS50110"/>
    </source>
</evidence>
<dbReference type="GO" id="GO:0000976">
    <property type="term" value="F:transcription cis-regulatory region binding"/>
    <property type="evidence" value="ECO:0007669"/>
    <property type="project" value="TreeGrafter"/>
</dbReference>
<dbReference type="Gene3D" id="1.10.10.10">
    <property type="entry name" value="Winged helix-like DNA-binding domain superfamily/Winged helix DNA-binding domain"/>
    <property type="match status" value="1"/>
</dbReference>
<organism evidence="12 13">
    <name type="scientific">Desulfitobacterium hafniense</name>
    <name type="common">Desulfitobacterium frappieri</name>
    <dbReference type="NCBI Taxonomy" id="49338"/>
    <lineage>
        <taxon>Bacteria</taxon>
        <taxon>Bacillati</taxon>
        <taxon>Bacillota</taxon>
        <taxon>Clostridia</taxon>
        <taxon>Eubacteriales</taxon>
        <taxon>Desulfitobacteriaceae</taxon>
        <taxon>Desulfitobacterium</taxon>
    </lineage>
</organism>
<dbReference type="EMBL" id="LOCK01000023">
    <property type="protein sequence ID" value="KTE91549.1"/>
    <property type="molecule type" value="Genomic_DNA"/>
</dbReference>
<evidence type="ECO:0000256" key="5">
    <source>
        <dbReference type="ARBA" id="ARBA00023125"/>
    </source>
</evidence>
<feature type="DNA-binding region" description="OmpR/PhoB-type" evidence="9">
    <location>
        <begin position="132"/>
        <end position="231"/>
    </location>
</feature>
<feature type="domain" description="Response regulatory" evidence="10">
    <location>
        <begin position="2"/>
        <end position="116"/>
    </location>
</feature>
<feature type="domain" description="OmpR/PhoB-type" evidence="11">
    <location>
        <begin position="132"/>
        <end position="231"/>
    </location>
</feature>
<dbReference type="Gene3D" id="3.40.50.2300">
    <property type="match status" value="1"/>
</dbReference>
<keyword evidence="4" id="KW-0805">Transcription regulation</keyword>
<dbReference type="PROSITE" id="PS51755">
    <property type="entry name" value="OMPR_PHOB"/>
    <property type="match status" value="1"/>
</dbReference>
<dbReference type="InterPro" id="IPR039420">
    <property type="entry name" value="WalR-like"/>
</dbReference>
<dbReference type="PANTHER" id="PTHR48111:SF1">
    <property type="entry name" value="TWO-COMPONENT RESPONSE REGULATOR ORR33"/>
    <property type="match status" value="1"/>
</dbReference>
<dbReference type="InterPro" id="IPR001867">
    <property type="entry name" value="OmpR/PhoB-type_DNA-bd"/>
</dbReference>
<comment type="function">
    <text evidence="7">May play the central regulatory role in sporulation. It may be an element of the effector pathway responsible for the activation of sporulation genes in response to nutritional stress. Spo0A may act in concert with spo0H (a sigma factor) to control the expression of some genes that are critical to the sporulation process.</text>
</comment>
<evidence type="ECO:0000256" key="2">
    <source>
        <dbReference type="ARBA" id="ARBA00022553"/>
    </source>
</evidence>
<reference evidence="12 13" key="1">
    <citation type="submission" date="2015-12" db="EMBL/GenBank/DDBJ databases">
        <title>Draft Genome Sequence of Desulfitobacterium hafniense Strain DH, a Sulfate-reducing Bacterium Isolated from Paddy Soils.</title>
        <authorList>
            <person name="Bao P."/>
            <person name="Zhang X."/>
            <person name="Li G."/>
        </authorList>
    </citation>
    <scope>NUCLEOTIDE SEQUENCE [LARGE SCALE GENOMIC DNA]</scope>
    <source>
        <strain evidence="12 13">DH</strain>
    </source>
</reference>
<dbReference type="AlphaFoldDB" id="A0A0W1JJ29"/>
<dbReference type="CDD" id="cd17574">
    <property type="entry name" value="REC_OmpR"/>
    <property type="match status" value="1"/>
</dbReference>
<dbReference type="RefSeq" id="WP_011459015.1">
    <property type="nucleotide sequence ID" value="NZ_LOCK01000023.1"/>
</dbReference>
<feature type="modified residue" description="4-aspartylphosphate" evidence="8">
    <location>
        <position position="51"/>
    </location>
</feature>
<dbReference type="Proteomes" id="UP000054623">
    <property type="component" value="Unassembled WGS sequence"/>
</dbReference>
<dbReference type="GO" id="GO:0006355">
    <property type="term" value="P:regulation of DNA-templated transcription"/>
    <property type="evidence" value="ECO:0007669"/>
    <property type="project" value="InterPro"/>
</dbReference>
<dbReference type="GO" id="GO:0000156">
    <property type="term" value="F:phosphorelay response regulator activity"/>
    <property type="evidence" value="ECO:0007669"/>
    <property type="project" value="TreeGrafter"/>
</dbReference>
<sequence>MKIMLVDDEPSLCSALEIVITRAGYDFYCATDGIAALELFRSKKPDLAILDLMVPWLNGFEICEEIRRTDSHIPILILSAKGDIVDKKMGFRAGADDYLTKPFEEEELLLRIEALLRRRNKESGSLPINGLSQKVEIGELIIDPFRYEVTVRDRLVNLTPKEYQIIALMANHPGKVFTREDLIDCIWGKEFETGSISIPVYIRRIREKIEQDPSEPTLLKTVWRFGYKLGD</sequence>
<evidence type="ECO:0000313" key="12">
    <source>
        <dbReference type="EMBL" id="KTE91549.1"/>
    </source>
</evidence>
<evidence type="ECO:0000256" key="8">
    <source>
        <dbReference type="PROSITE-ProRule" id="PRU00169"/>
    </source>
</evidence>
<dbReference type="GO" id="GO:0032993">
    <property type="term" value="C:protein-DNA complex"/>
    <property type="evidence" value="ECO:0007669"/>
    <property type="project" value="TreeGrafter"/>
</dbReference>
<dbReference type="SUPFAM" id="SSF52172">
    <property type="entry name" value="CheY-like"/>
    <property type="match status" value="1"/>
</dbReference>
<evidence type="ECO:0000259" key="11">
    <source>
        <dbReference type="PROSITE" id="PS51755"/>
    </source>
</evidence>
<dbReference type="InterPro" id="IPR036388">
    <property type="entry name" value="WH-like_DNA-bd_sf"/>
</dbReference>
<evidence type="ECO:0000256" key="6">
    <source>
        <dbReference type="ARBA" id="ARBA00023163"/>
    </source>
</evidence>
<evidence type="ECO:0000256" key="4">
    <source>
        <dbReference type="ARBA" id="ARBA00023015"/>
    </source>
</evidence>
<dbReference type="Pfam" id="PF00072">
    <property type="entry name" value="Response_reg"/>
    <property type="match status" value="1"/>
</dbReference>
<keyword evidence="3" id="KW-0902">Two-component regulatory system</keyword>
<name>A0A0W1JJ29_DESHA</name>
<keyword evidence="2 8" id="KW-0597">Phosphoprotein</keyword>
<evidence type="ECO:0000256" key="9">
    <source>
        <dbReference type="PROSITE-ProRule" id="PRU01091"/>
    </source>
</evidence>
<dbReference type="CDD" id="cd00383">
    <property type="entry name" value="trans_reg_C"/>
    <property type="match status" value="1"/>
</dbReference>
<dbReference type="SMART" id="SM00448">
    <property type="entry name" value="REC"/>
    <property type="match status" value="1"/>
</dbReference>
<evidence type="ECO:0000256" key="7">
    <source>
        <dbReference type="ARBA" id="ARBA00024867"/>
    </source>
</evidence>
<accession>A0A0W1JJ29</accession>
<keyword evidence="6" id="KW-0804">Transcription</keyword>
<dbReference type="SMART" id="SM00862">
    <property type="entry name" value="Trans_reg_C"/>
    <property type="match status" value="1"/>
</dbReference>
<dbReference type="OrthoDB" id="9790454at2"/>
<comment type="caution">
    <text evidence="12">The sequence shown here is derived from an EMBL/GenBank/DDBJ whole genome shotgun (WGS) entry which is preliminary data.</text>
</comment>
<evidence type="ECO:0000313" key="13">
    <source>
        <dbReference type="Proteomes" id="UP000054623"/>
    </source>
</evidence>
<evidence type="ECO:0000256" key="1">
    <source>
        <dbReference type="ARBA" id="ARBA00018672"/>
    </source>
</evidence>
<protein>
    <recommendedName>
        <fullName evidence="1">Stage 0 sporulation protein A homolog</fullName>
    </recommendedName>
</protein>
<evidence type="ECO:0000256" key="3">
    <source>
        <dbReference type="ARBA" id="ARBA00023012"/>
    </source>
</evidence>
<keyword evidence="5 9" id="KW-0238">DNA-binding</keyword>
<dbReference type="InterPro" id="IPR001789">
    <property type="entry name" value="Sig_transdc_resp-reg_receiver"/>
</dbReference>
<gene>
    <name evidence="12" type="ORF">AT727_21890</name>
</gene>